<dbReference type="InterPro" id="IPR023753">
    <property type="entry name" value="FAD/NAD-binding_dom"/>
</dbReference>
<evidence type="ECO:0000313" key="3">
    <source>
        <dbReference type="EMBL" id="QNL45761.1"/>
    </source>
</evidence>
<keyword evidence="1" id="KW-0560">Oxidoreductase</keyword>
<dbReference type="InterPro" id="IPR051691">
    <property type="entry name" value="Metab_Enz_Cyan_OpOx_G3PDH"/>
</dbReference>
<dbReference type="SUPFAM" id="SSF51905">
    <property type="entry name" value="FAD/NAD(P)-binding domain"/>
    <property type="match status" value="1"/>
</dbReference>
<evidence type="ECO:0000259" key="2">
    <source>
        <dbReference type="PROSITE" id="PS51085"/>
    </source>
</evidence>
<dbReference type="Proteomes" id="UP000515960">
    <property type="component" value="Chromosome"/>
</dbReference>
<dbReference type="Pfam" id="PF13510">
    <property type="entry name" value="Fer2_4"/>
    <property type="match status" value="1"/>
</dbReference>
<dbReference type="Gene3D" id="3.50.50.60">
    <property type="entry name" value="FAD/NAD(P)-binding domain"/>
    <property type="match status" value="2"/>
</dbReference>
<dbReference type="RefSeq" id="WP_187334189.1">
    <property type="nucleotide sequence ID" value="NZ_CP060490.1"/>
</dbReference>
<dbReference type="Gene3D" id="3.10.20.440">
    <property type="entry name" value="2Fe-2S iron-sulphur cluster binding domain, sarcosine oxidase, alpha subunit, N-terminal domain"/>
    <property type="match status" value="1"/>
</dbReference>
<sequence length="474" mass="50005">MRIESHPVLDFAQRPSFTFLYNGREIEAKEGETVAAALCAAGISKLRDSTRSNRPRGLFCAIGDCSSCAMEVNGISNVRTCITPAEPGMVVNTMVGDTKLRDLETAIPTPQLIEADLAVIGGGPAGLKAALAAADLGASVVIVDQNYMLGGQLVKQTHKFFGSVEYYAGVRGVHIAKELIERVEKNPRIQVMLNSTVTGFLEDHLLQVNAGHGTKLYNIACKKTVVACGANEVMLGVPKNDLPGVYGAGAIQTIVNVHGIRIGKRVLVVGAGNVGLILAYQLLQAGIEVAAVVEAAPQIGGFTVHANKIRRRGIPVLTSHSVVAVEGTDRVSSATIAKVDEKFQPIPGTEQTLEVDTVALAVGLQPNYRPCSQGKCDVAYARELCGFVPMRNRWMETSKGDILTAGDCSGIGEATTAMIDGELAGLQAAIALGYGTNAAKARQEELIAVGHEFRSAGKKGAIILKGLEKVSIHE</sequence>
<dbReference type="CDD" id="cd00207">
    <property type="entry name" value="fer2"/>
    <property type="match status" value="1"/>
</dbReference>
<organism evidence="3 4">
    <name type="scientific">Oscillibacter hominis</name>
    <dbReference type="NCBI Taxonomy" id="2763056"/>
    <lineage>
        <taxon>Bacteria</taxon>
        <taxon>Bacillati</taxon>
        <taxon>Bacillota</taxon>
        <taxon>Clostridia</taxon>
        <taxon>Eubacteriales</taxon>
        <taxon>Oscillospiraceae</taxon>
        <taxon>Oscillibacter</taxon>
    </lineage>
</organism>
<feature type="domain" description="2Fe-2S ferredoxin-type" evidence="2">
    <location>
        <begin position="15"/>
        <end position="97"/>
    </location>
</feature>
<evidence type="ECO:0000256" key="1">
    <source>
        <dbReference type="ARBA" id="ARBA00023002"/>
    </source>
</evidence>
<dbReference type="PROSITE" id="PS00197">
    <property type="entry name" value="2FE2S_FER_1"/>
    <property type="match status" value="1"/>
</dbReference>
<dbReference type="KEGG" id="ohi:H8790_00600"/>
<dbReference type="GO" id="GO:0016491">
    <property type="term" value="F:oxidoreductase activity"/>
    <property type="evidence" value="ECO:0007669"/>
    <property type="project" value="UniProtKB-KW"/>
</dbReference>
<reference evidence="3 4" key="1">
    <citation type="submission" date="2020-08" db="EMBL/GenBank/DDBJ databases">
        <authorList>
            <person name="Liu C."/>
            <person name="Sun Q."/>
        </authorList>
    </citation>
    <scope>NUCLEOTIDE SEQUENCE [LARGE SCALE GENOMIC DNA]</scope>
    <source>
        <strain evidence="3 4">NSJ-62</strain>
    </source>
</reference>
<dbReference type="PRINTS" id="PR00368">
    <property type="entry name" value="FADPNR"/>
</dbReference>
<dbReference type="EMBL" id="CP060490">
    <property type="protein sequence ID" value="QNL45761.1"/>
    <property type="molecule type" value="Genomic_DNA"/>
</dbReference>
<dbReference type="InterPro" id="IPR001041">
    <property type="entry name" value="2Fe-2S_ferredoxin-type"/>
</dbReference>
<dbReference type="InterPro" id="IPR036010">
    <property type="entry name" value="2Fe-2S_ferredoxin-like_sf"/>
</dbReference>
<dbReference type="AlphaFoldDB" id="A0A7G9B880"/>
<name>A0A7G9B880_9FIRM</name>
<evidence type="ECO:0000313" key="4">
    <source>
        <dbReference type="Proteomes" id="UP000515960"/>
    </source>
</evidence>
<gene>
    <name evidence="3" type="ORF">H8790_00600</name>
</gene>
<dbReference type="SUPFAM" id="SSF54292">
    <property type="entry name" value="2Fe-2S ferredoxin-like"/>
    <property type="match status" value="1"/>
</dbReference>
<dbReference type="PANTHER" id="PTHR42949:SF3">
    <property type="entry name" value="ANAEROBIC GLYCEROL-3-PHOSPHATE DEHYDROGENASE SUBUNIT B"/>
    <property type="match status" value="1"/>
</dbReference>
<keyword evidence="4" id="KW-1185">Reference proteome</keyword>
<accession>A0A7G9B880</accession>
<dbReference type="Pfam" id="PF07992">
    <property type="entry name" value="Pyr_redox_2"/>
    <property type="match status" value="1"/>
</dbReference>
<dbReference type="InterPro" id="IPR042204">
    <property type="entry name" value="2Fe-2S-bd_N"/>
</dbReference>
<dbReference type="PROSITE" id="PS51085">
    <property type="entry name" value="2FE2S_FER_2"/>
    <property type="match status" value="1"/>
</dbReference>
<dbReference type="InterPro" id="IPR006058">
    <property type="entry name" value="2Fe2S_fd_BS"/>
</dbReference>
<dbReference type="PRINTS" id="PR00411">
    <property type="entry name" value="PNDRDTASEI"/>
</dbReference>
<proteinExistence type="predicted"/>
<dbReference type="PANTHER" id="PTHR42949">
    <property type="entry name" value="ANAEROBIC GLYCEROL-3-PHOSPHATE DEHYDROGENASE SUBUNIT B"/>
    <property type="match status" value="1"/>
</dbReference>
<protein>
    <submittedName>
        <fullName evidence="3">FAD-dependent oxidoreductase</fullName>
    </submittedName>
</protein>
<dbReference type="GO" id="GO:0051537">
    <property type="term" value="F:2 iron, 2 sulfur cluster binding"/>
    <property type="evidence" value="ECO:0007669"/>
    <property type="project" value="InterPro"/>
</dbReference>
<dbReference type="InterPro" id="IPR036188">
    <property type="entry name" value="FAD/NAD-bd_sf"/>
</dbReference>